<evidence type="ECO:0000256" key="5">
    <source>
        <dbReference type="ARBA" id="ARBA00022475"/>
    </source>
</evidence>
<evidence type="ECO:0000256" key="9">
    <source>
        <dbReference type="ARBA" id="ARBA00022692"/>
    </source>
</evidence>
<keyword evidence="6" id="KW-0762">Sugar transport</keyword>
<dbReference type="InterPro" id="IPR035990">
    <property type="entry name" value="TIM_sf"/>
</dbReference>
<keyword evidence="8" id="KW-0598">Phosphotransferase system</keyword>
<keyword evidence="7" id="KW-0808">Transferase</keyword>
<keyword evidence="15" id="KW-0324">Glycolysis</keyword>
<evidence type="ECO:0000256" key="11">
    <source>
        <dbReference type="ARBA" id="ARBA00022989"/>
    </source>
</evidence>
<comment type="similarity">
    <text evidence="3 15">Belongs to the triosephosphate isomerase family.</text>
</comment>
<dbReference type="GO" id="GO:0005886">
    <property type="term" value="C:plasma membrane"/>
    <property type="evidence" value="ECO:0007669"/>
    <property type="project" value="UniProtKB-SubCell"/>
</dbReference>
<proteinExistence type="inferred from homology"/>
<dbReference type="GO" id="GO:0006094">
    <property type="term" value="P:gluconeogenesis"/>
    <property type="evidence" value="ECO:0007669"/>
    <property type="project" value="UniProtKB-UniPathway"/>
</dbReference>
<reference evidence="17 18" key="1">
    <citation type="submission" date="2014-08" db="EMBL/GenBank/DDBJ databases">
        <title>Chaperone-usher fimbriae in a diverse selection of Gallibacterium genomes.</title>
        <authorList>
            <person name="Kudirkiene E."/>
            <person name="Bager R.J."/>
            <person name="Johnson T.J."/>
            <person name="Bojesen A.M."/>
        </authorList>
    </citation>
    <scope>NUCLEOTIDE SEQUENCE [LARGE SCALE GENOMIC DNA]</scope>
    <source>
        <strain evidence="17 18">CCM5974</strain>
    </source>
</reference>
<dbReference type="Pfam" id="PF00121">
    <property type="entry name" value="TIM"/>
    <property type="match status" value="1"/>
</dbReference>
<comment type="subcellular location">
    <subcellularLocation>
        <location evidence="1">Cell membrane</location>
        <topology evidence="1">Multi-pass membrane protein</topology>
    </subcellularLocation>
    <subcellularLocation>
        <location evidence="15">Cytoplasm</location>
    </subcellularLocation>
</comment>
<keyword evidence="9" id="KW-0812">Transmembrane</keyword>
<dbReference type="RefSeq" id="WP_039171104.1">
    <property type="nucleotide sequence ID" value="NZ_JPXX01000004.1"/>
</dbReference>
<evidence type="ECO:0000313" key="17">
    <source>
        <dbReference type="EMBL" id="KGQ39063.1"/>
    </source>
</evidence>
<dbReference type="UniPathway" id="UPA00109">
    <property type="reaction ID" value="UER00189"/>
</dbReference>
<dbReference type="InterPro" id="IPR020861">
    <property type="entry name" value="Triosephosphate_isomerase_AS"/>
</dbReference>
<comment type="subunit">
    <text evidence="15">Homodimer.</text>
</comment>
<evidence type="ECO:0000256" key="2">
    <source>
        <dbReference type="ARBA" id="ARBA00004939"/>
    </source>
</evidence>
<dbReference type="PANTHER" id="PTHR21139:SF42">
    <property type="entry name" value="TRIOSEPHOSPHATE ISOMERASE"/>
    <property type="match status" value="1"/>
</dbReference>
<feature type="domain" description="PTS EIIB type-1" evidence="16">
    <location>
        <begin position="271"/>
        <end position="348"/>
    </location>
</feature>
<dbReference type="InterPro" id="IPR036878">
    <property type="entry name" value="Glu_permease_IIB"/>
</dbReference>
<dbReference type="Gene3D" id="3.20.20.70">
    <property type="entry name" value="Aldolase class I"/>
    <property type="match status" value="1"/>
</dbReference>
<dbReference type="GO" id="GO:0004807">
    <property type="term" value="F:triose-phosphate isomerase activity"/>
    <property type="evidence" value="ECO:0007669"/>
    <property type="project" value="UniProtKB-EC"/>
</dbReference>
<dbReference type="Proteomes" id="UP000030539">
    <property type="component" value="Unassembled WGS sequence"/>
</dbReference>
<dbReference type="CDD" id="cd00212">
    <property type="entry name" value="PTS_IIB_glc"/>
    <property type="match status" value="1"/>
</dbReference>
<evidence type="ECO:0000256" key="14">
    <source>
        <dbReference type="PROSITE-ProRule" id="PRU00421"/>
    </source>
</evidence>
<dbReference type="Pfam" id="PF00367">
    <property type="entry name" value="PTS_EIIB"/>
    <property type="match status" value="1"/>
</dbReference>
<comment type="catalytic activity">
    <reaction evidence="15">
        <text>D-glyceraldehyde 3-phosphate = dihydroxyacetone phosphate</text>
        <dbReference type="Rhea" id="RHEA:18585"/>
        <dbReference type="ChEBI" id="CHEBI:57642"/>
        <dbReference type="ChEBI" id="CHEBI:59776"/>
        <dbReference type="EC" id="5.3.1.1"/>
    </reaction>
</comment>
<dbReference type="InterPro" id="IPR001996">
    <property type="entry name" value="PTS_IIB_1"/>
</dbReference>
<dbReference type="EC" id="5.3.1.1" evidence="15"/>
<evidence type="ECO:0000256" key="4">
    <source>
        <dbReference type="ARBA" id="ARBA00022448"/>
    </source>
</evidence>
<evidence type="ECO:0000256" key="7">
    <source>
        <dbReference type="ARBA" id="ARBA00022679"/>
    </source>
</evidence>
<keyword evidence="11" id="KW-1133">Transmembrane helix</keyword>
<dbReference type="GO" id="GO:0009401">
    <property type="term" value="P:phosphoenolpyruvate-dependent sugar phosphotransferase system"/>
    <property type="evidence" value="ECO:0007669"/>
    <property type="project" value="UniProtKB-KW"/>
</dbReference>
<dbReference type="InterPro" id="IPR013785">
    <property type="entry name" value="Aldolase_TIM"/>
</dbReference>
<evidence type="ECO:0000256" key="8">
    <source>
        <dbReference type="ARBA" id="ARBA00022683"/>
    </source>
</evidence>
<feature type="active site" description="Phosphocysteine intermediate; for EIIB activity" evidence="14">
    <location>
        <position position="293"/>
    </location>
</feature>
<dbReference type="GO" id="GO:0016301">
    <property type="term" value="F:kinase activity"/>
    <property type="evidence" value="ECO:0007669"/>
    <property type="project" value="UniProtKB-KW"/>
</dbReference>
<gene>
    <name evidence="17" type="ORF">JP36_01085</name>
</gene>
<organism evidence="17 18">
    <name type="scientific">Gallibacterium genomosp. 1</name>
    <dbReference type="NCBI Taxonomy" id="155515"/>
    <lineage>
        <taxon>Bacteria</taxon>
        <taxon>Pseudomonadati</taxon>
        <taxon>Pseudomonadota</taxon>
        <taxon>Gammaproteobacteria</taxon>
        <taxon>Pasteurellales</taxon>
        <taxon>Pasteurellaceae</taxon>
        <taxon>Gallibacterium</taxon>
    </lineage>
</organism>
<dbReference type="NCBIfam" id="NF011497">
    <property type="entry name" value="PRK14905.1"/>
    <property type="match status" value="1"/>
</dbReference>
<dbReference type="AlphaFoldDB" id="A0A0A2Y300"/>
<evidence type="ECO:0000313" key="18">
    <source>
        <dbReference type="Proteomes" id="UP000030539"/>
    </source>
</evidence>
<dbReference type="PROSITE" id="PS00171">
    <property type="entry name" value="TIM_1"/>
    <property type="match status" value="1"/>
</dbReference>
<evidence type="ECO:0000256" key="10">
    <source>
        <dbReference type="ARBA" id="ARBA00022777"/>
    </source>
</evidence>
<evidence type="ECO:0000259" key="16">
    <source>
        <dbReference type="PROSITE" id="PS51098"/>
    </source>
</evidence>
<keyword evidence="10" id="KW-0418">Kinase</keyword>
<dbReference type="FunFam" id="3.30.1360.60:FF:000001">
    <property type="entry name" value="PTS system glucose-specific IIBC component PtsG"/>
    <property type="match status" value="1"/>
</dbReference>
<dbReference type="GO" id="GO:0008982">
    <property type="term" value="F:protein-N(PI)-phosphohistidine-sugar phosphotransferase activity"/>
    <property type="evidence" value="ECO:0007669"/>
    <property type="project" value="InterPro"/>
</dbReference>
<accession>A0A0A2Y300</accession>
<dbReference type="PANTHER" id="PTHR21139">
    <property type="entry name" value="TRIOSEPHOSPHATE ISOMERASE"/>
    <property type="match status" value="1"/>
</dbReference>
<comment type="caution">
    <text evidence="17">The sequence shown here is derived from an EMBL/GenBank/DDBJ whole genome shotgun (WGS) entry which is preliminary data.</text>
</comment>
<dbReference type="PROSITE" id="PS51440">
    <property type="entry name" value="TIM_2"/>
    <property type="match status" value="1"/>
</dbReference>
<dbReference type="UniPathway" id="UPA00138"/>
<dbReference type="GO" id="GO:0006096">
    <property type="term" value="P:glycolytic process"/>
    <property type="evidence" value="ECO:0007669"/>
    <property type="project" value="UniProtKB-UniPathway"/>
</dbReference>
<evidence type="ECO:0000256" key="15">
    <source>
        <dbReference type="RuleBase" id="RU363013"/>
    </source>
</evidence>
<evidence type="ECO:0000256" key="6">
    <source>
        <dbReference type="ARBA" id="ARBA00022597"/>
    </source>
</evidence>
<dbReference type="CDD" id="cd00311">
    <property type="entry name" value="TIM"/>
    <property type="match status" value="1"/>
</dbReference>
<keyword evidence="5" id="KW-1003">Cell membrane</keyword>
<dbReference type="InterPro" id="IPR018113">
    <property type="entry name" value="PTrfase_EIIB_Cys"/>
</dbReference>
<dbReference type="GO" id="GO:0005829">
    <property type="term" value="C:cytosol"/>
    <property type="evidence" value="ECO:0007669"/>
    <property type="project" value="TreeGrafter"/>
</dbReference>
<evidence type="ECO:0000256" key="13">
    <source>
        <dbReference type="ARBA" id="ARBA00023235"/>
    </source>
</evidence>
<dbReference type="PROSITE" id="PS01035">
    <property type="entry name" value="PTS_EIIB_TYPE_1_CYS"/>
    <property type="match status" value="1"/>
</dbReference>
<protein>
    <recommendedName>
        <fullName evidence="15">Triosephosphate isomerase</fullName>
        <ecNumber evidence="15">5.3.1.1</ecNumber>
    </recommendedName>
</protein>
<dbReference type="Gene3D" id="3.30.1360.60">
    <property type="entry name" value="Glucose permease domain IIB"/>
    <property type="match status" value="1"/>
</dbReference>
<keyword evidence="13 15" id="KW-0413">Isomerase</keyword>
<comment type="pathway">
    <text evidence="15">Carbohydrate degradation; glycolysis; D-glyceraldehyde 3-phosphate from glycerone phosphate: step 1/1.</text>
</comment>
<comment type="pathway">
    <text evidence="2">Carbohydrate metabolism; erythritol degradation.</text>
</comment>
<dbReference type="InterPro" id="IPR000652">
    <property type="entry name" value="Triosephosphate_isomerase"/>
</dbReference>
<keyword evidence="12" id="KW-0472">Membrane</keyword>
<name>A0A0A2Y300_9PAST</name>
<keyword evidence="15" id="KW-0312">Gluconeogenesis</keyword>
<dbReference type="GO" id="GO:0046166">
    <property type="term" value="P:glyceraldehyde-3-phosphate biosynthetic process"/>
    <property type="evidence" value="ECO:0007669"/>
    <property type="project" value="TreeGrafter"/>
</dbReference>
<dbReference type="EMBL" id="JPXX01000004">
    <property type="protein sequence ID" value="KGQ39063.1"/>
    <property type="molecule type" value="Genomic_DNA"/>
</dbReference>
<comment type="pathway">
    <text evidence="15">Carbohydrate biosynthesis; gluconeogenesis.</text>
</comment>
<dbReference type="STRING" id="155515.JP36_01085"/>
<dbReference type="PROSITE" id="PS51098">
    <property type="entry name" value="PTS_EIIB_TYPE_1"/>
    <property type="match status" value="1"/>
</dbReference>
<dbReference type="SUPFAM" id="SSF55604">
    <property type="entry name" value="Glucose permease domain IIB"/>
    <property type="match status" value="1"/>
</dbReference>
<evidence type="ECO:0000256" key="3">
    <source>
        <dbReference type="ARBA" id="ARBA00007422"/>
    </source>
</evidence>
<dbReference type="SUPFAM" id="SSF51351">
    <property type="entry name" value="Triosephosphate isomerase (TIM)"/>
    <property type="match status" value="1"/>
</dbReference>
<sequence length="348" mass="39565">MKNKIYFGTNLKMYKGNKDVIHYLSRLGDLYKRDIKTDNVELFVIPSYTTLSDATSLINNKFNNLIVIGAQNMCYADSGQFTGEISPLMLKELDIKLVMIGHSERRHIFKETDEEENKKVLSALKHKFITLLCVGETLEQKEYGISDEILRTQLKIGLSGVTKEQLPLVRIAYEPVWAIGEKGIPASAEYADEKHSVIKQCLYEMFNKEGLDIPVLYGGSVNPENANKLINKKYIDGLFIGRSAWNAENFIELIKNALESLSLNIESNEYNEIATKLIEYLGGKKNIVALTHCATRIRVVLNNPEEINKNQIEKLDLVKGLFSIANQYQIIFGKEVVDIVHQKMQKQL</sequence>
<keyword evidence="4" id="KW-0813">Transport</keyword>
<evidence type="ECO:0000256" key="1">
    <source>
        <dbReference type="ARBA" id="ARBA00004651"/>
    </source>
</evidence>
<evidence type="ECO:0000256" key="12">
    <source>
        <dbReference type="ARBA" id="ARBA00023136"/>
    </source>
</evidence>
<dbReference type="GO" id="GO:0019563">
    <property type="term" value="P:glycerol catabolic process"/>
    <property type="evidence" value="ECO:0007669"/>
    <property type="project" value="TreeGrafter"/>
</dbReference>
<keyword evidence="15" id="KW-0963">Cytoplasm</keyword>
<dbReference type="eggNOG" id="COG0149">
    <property type="taxonomic scope" value="Bacteria"/>
</dbReference>